<reference evidence="2" key="2">
    <citation type="journal article" date="2014" name="ISME J.">
        <title>Microbial stratification in low pH oxic and suboxic macroscopic growths along an acid mine drainage.</title>
        <authorList>
            <person name="Mendez-Garcia C."/>
            <person name="Mesa V."/>
            <person name="Sprenger R.R."/>
            <person name="Richter M."/>
            <person name="Diez M.S."/>
            <person name="Solano J."/>
            <person name="Bargiela R."/>
            <person name="Golyshina O.V."/>
            <person name="Manteca A."/>
            <person name="Ramos J.L."/>
            <person name="Gallego J.R."/>
            <person name="Llorente I."/>
            <person name="Martins Dos Santos V.A."/>
            <person name="Jensen O.N."/>
            <person name="Pelaez A.I."/>
            <person name="Sanchez J."/>
            <person name="Ferrer M."/>
        </authorList>
    </citation>
    <scope>NUCLEOTIDE SEQUENCE</scope>
</reference>
<accession>T1B8K0</accession>
<sequence>AGIAALPAEDQGRPVLITGPKPRFTRTPGPAPGLVEAREVQRLTLNANGDIDGRSTITAAGWRAMQVRQDVLSDRSGRRLQRFMQNNFYLSGKAGSMHVV</sequence>
<dbReference type="EMBL" id="AUZY01003959">
    <property type="protein sequence ID" value="EQD66207.1"/>
    <property type="molecule type" value="Genomic_DNA"/>
</dbReference>
<reference evidence="2" key="1">
    <citation type="submission" date="2013-08" db="EMBL/GenBank/DDBJ databases">
        <authorList>
            <person name="Mendez C."/>
            <person name="Richter M."/>
            <person name="Ferrer M."/>
            <person name="Sanchez J."/>
        </authorList>
    </citation>
    <scope>NUCLEOTIDE SEQUENCE</scope>
</reference>
<gene>
    <name evidence="2" type="ORF">B1B_06218</name>
</gene>
<evidence type="ECO:0000313" key="2">
    <source>
        <dbReference type="EMBL" id="EQD66207.1"/>
    </source>
</evidence>
<feature type="region of interest" description="Disordered" evidence="1">
    <location>
        <begin position="1"/>
        <end position="32"/>
    </location>
</feature>
<comment type="caution">
    <text evidence="2">The sequence shown here is derived from an EMBL/GenBank/DDBJ whole genome shotgun (WGS) entry which is preliminary data.</text>
</comment>
<feature type="non-terminal residue" evidence="2">
    <location>
        <position position="1"/>
    </location>
</feature>
<feature type="non-terminal residue" evidence="2">
    <location>
        <position position="100"/>
    </location>
</feature>
<proteinExistence type="predicted"/>
<organism evidence="2">
    <name type="scientific">mine drainage metagenome</name>
    <dbReference type="NCBI Taxonomy" id="410659"/>
    <lineage>
        <taxon>unclassified sequences</taxon>
        <taxon>metagenomes</taxon>
        <taxon>ecological metagenomes</taxon>
    </lineage>
</organism>
<evidence type="ECO:0000256" key="1">
    <source>
        <dbReference type="SAM" id="MobiDB-lite"/>
    </source>
</evidence>
<dbReference type="AlphaFoldDB" id="T1B8K0"/>
<name>T1B8K0_9ZZZZ</name>
<protein>
    <submittedName>
        <fullName evidence="2">Uncharacterized protein</fullName>
    </submittedName>
</protein>